<dbReference type="GO" id="GO:0003712">
    <property type="term" value="F:transcription coregulator activity"/>
    <property type="evidence" value="ECO:0007669"/>
    <property type="project" value="InterPro"/>
</dbReference>
<feature type="compositionally biased region" description="Polar residues" evidence="1">
    <location>
        <begin position="537"/>
        <end position="548"/>
    </location>
</feature>
<evidence type="ECO:0000256" key="1">
    <source>
        <dbReference type="SAM" id="MobiDB-lite"/>
    </source>
</evidence>
<dbReference type="InterPro" id="IPR021950">
    <property type="entry name" value="Spt20"/>
</dbReference>
<dbReference type="OrthoDB" id="1932706at2759"/>
<dbReference type="InterPro" id="IPR046467">
    <property type="entry name" value="PHL_dom"/>
</dbReference>
<dbReference type="InParanoid" id="A0A6I9QXU7"/>
<sequence length="1259" mass="138860">MGVSFKVAKVGTRYRPKLPPPDSPDSAGEKAEDPDTSGDAPAPKPTDREVALPGLGDGFAGSVLSANSESNLVGSDHEASFSLNLFPDGFSMGRPTEGMLLPSLEDAPKLLHPYDGASKTLFSAIEYGWLPSDILDDLPCKYYDGTLICEVRDYRSCMSKFRNSDSSGDEFPRVQKVCLRMGMENVVKDMPLIFDDSWTYNNLLQAESQIVKALQPMLYLGPDPSLDRLCRTVPKQLDLGIYKRRLMSNQHDMLEVNHKSANLEMSSIGYAESLKSQTSVSFKNDSAHPSQCAISRSMPQAQEDGSIKDVIEPTLPLAFQPNYNLVVSCPLSVPSSVVFTSVPDHNLRDSWIGLKNPINLLGKRNRSKTQPTSKTNGKRPKQEPPDLVSSLIITSQRDTMLDQEPQRNTILARKHQEFQNMQHLRFYDQNSSRQQRNEASVERTGNLEAQMHSYLYQEHGQHIVKQEPRDTEILCRIEVEKDREGHAPDIRSEKSSEQQTPSCVRALPLQMQEIGAGQSFEKYPKKERASRKRKLSQGPQVSAQGSDSHVSKLGDRRRILSSCSTSPTVAVVGLSKDKAALVPAASIGTLSVNSASSSSLIQESQLTLPKRKKSKALNKVTSQSMSEIGSLAHVDESNVFGSNSSSVGIGLLPRSGTNVDPSTLERFSKIEMVSQRYGLNSKRNKIDEYPTTKSLFECSLPPARLVMLEDAVECGSLTENLCMSKYLIGGSRNARKTRKITFVRVRFFFRGNGIPFLVDESRCKLILTEFEEPDMHEVRAEVVFGDKEEHFDVAFLHTPHHADLFAAQFTSLMEREGYRLVDDQLQPLSSCNRGLSCDSVHTDSSGVALYPCTAPVTSQSLKPVSPFGDGISDLNPCPFPQNIHMPSRTPTSSLNLTRQQQLDIVSHLNSMQQQHPQFQSSLPFVWNNPLVNTNVHVGDTNVQMGKATPNSTGHFNTNMQMGNATLNSIAHPSTNMQMGNSRPNSIPHLNLLRLQLSKRRNYEQQAILQNKMAFLGTTNNIIGKRECESDSDVCRNNDHLIQIPGFSHSGQPFLQRGTSASAAAVLPKLRQAGSQGMGVMNGSMPVGSSTRGIFGMTGDRSLLAQILGRSCIDQFQDRDTQPAIFSNKQSLNLSTGNYDQRHQQNIHPRGNLQLPLQQLHQQLATQHDLLTVNQSIRQLQQQQLGSLQQHDPQSRKTPMSPKQLSSGSATQQVNTGIVDAGSPQVSSQSGASGGSVANSPMLRGPQKGNYHGKSFMKGQ</sequence>
<proteinExistence type="predicted"/>
<evidence type="ECO:0000259" key="3">
    <source>
        <dbReference type="Pfam" id="PF20474"/>
    </source>
</evidence>
<accession>A0A6I9QXU7</accession>
<protein>
    <submittedName>
        <fullName evidence="5">Protein PHYTOCHROME-DEPENDENT LATE-FLOWERING</fullName>
    </submittedName>
</protein>
<evidence type="ECO:0000313" key="4">
    <source>
        <dbReference type="Proteomes" id="UP000504607"/>
    </source>
</evidence>
<dbReference type="GeneID" id="105041128"/>
<feature type="domain" description="PHL" evidence="3">
    <location>
        <begin position="676"/>
        <end position="827"/>
    </location>
</feature>
<dbReference type="Pfam" id="PF12090">
    <property type="entry name" value="Spt20_SEP"/>
    <property type="match status" value="1"/>
</dbReference>
<dbReference type="RefSeq" id="XP_010916256.1">
    <property type="nucleotide sequence ID" value="XM_010917954.3"/>
</dbReference>
<dbReference type="KEGG" id="egu:105041128"/>
<dbReference type="Pfam" id="PF20474">
    <property type="entry name" value="PHL"/>
    <property type="match status" value="1"/>
</dbReference>
<dbReference type="AlphaFoldDB" id="A0A6I9QXU7"/>
<feature type="region of interest" description="Disordered" evidence="1">
    <location>
        <begin position="1181"/>
        <end position="1259"/>
    </location>
</feature>
<evidence type="ECO:0000259" key="2">
    <source>
        <dbReference type="Pfam" id="PF12090"/>
    </source>
</evidence>
<name>A0A6I9QXU7_ELAGV</name>
<evidence type="ECO:0000313" key="5">
    <source>
        <dbReference type="RefSeq" id="XP_010916256.1"/>
    </source>
</evidence>
<feature type="region of interest" description="Disordered" evidence="1">
    <location>
        <begin position="1"/>
        <end position="53"/>
    </location>
</feature>
<dbReference type="PANTHER" id="PTHR13526:SF8">
    <property type="entry name" value="TRANSCRIPTION FACTOR SPT20 HOMOLOG"/>
    <property type="match status" value="1"/>
</dbReference>
<dbReference type="GO" id="GO:0000124">
    <property type="term" value="C:SAGA complex"/>
    <property type="evidence" value="ECO:0007669"/>
    <property type="project" value="InterPro"/>
</dbReference>
<keyword evidence="4" id="KW-1185">Reference proteome</keyword>
<feature type="domain" description="Spt20-like SEP" evidence="2">
    <location>
        <begin position="75"/>
        <end position="229"/>
    </location>
</feature>
<feature type="region of interest" description="Disordered" evidence="1">
    <location>
        <begin position="362"/>
        <end position="387"/>
    </location>
</feature>
<dbReference type="Proteomes" id="UP000504607">
    <property type="component" value="Chromosome 3"/>
</dbReference>
<dbReference type="FunCoup" id="A0A6I9QXU7">
    <property type="interactions" value="56"/>
</dbReference>
<reference evidence="5" key="1">
    <citation type="submission" date="2025-08" db="UniProtKB">
        <authorList>
            <consortium name="RefSeq"/>
        </authorList>
    </citation>
    <scope>IDENTIFICATION</scope>
</reference>
<organism evidence="4 5">
    <name type="scientific">Elaeis guineensis var. tenera</name>
    <name type="common">Oil palm</name>
    <dbReference type="NCBI Taxonomy" id="51953"/>
    <lineage>
        <taxon>Eukaryota</taxon>
        <taxon>Viridiplantae</taxon>
        <taxon>Streptophyta</taxon>
        <taxon>Embryophyta</taxon>
        <taxon>Tracheophyta</taxon>
        <taxon>Spermatophyta</taxon>
        <taxon>Magnoliopsida</taxon>
        <taxon>Liliopsida</taxon>
        <taxon>Arecaceae</taxon>
        <taxon>Arecoideae</taxon>
        <taxon>Cocoseae</taxon>
        <taxon>Elaeidinae</taxon>
        <taxon>Elaeis</taxon>
    </lineage>
</organism>
<gene>
    <name evidence="5" type="primary">LOC105041128</name>
</gene>
<dbReference type="GO" id="GO:0006357">
    <property type="term" value="P:regulation of transcription by RNA polymerase II"/>
    <property type="evidence" value="ECO:0007669"/>
    <property type="project" value="TreeGrafter"/>
</dbReference>
<feature type="compositionally biased region" description="Low complexity" evidence="1">
    <location>
        <begin position="1221"/>
        <end position="1240"/>
    </location>
</feature>
<dbReference type="PANTHER" id="PTHR13526">
    <property type="entry name" value="TRANSCRIPTION FACTOR SPT20 HOMOLOG"/>
    <property type="match status" value="1"/>
</dbReference>
<feature type="compositionally biased region" description="Polar residues" evidence="1">
    <location>
        <begin position="1195"/>
        <end position="1215"/>
    </location>
</feature>
<feature type="region of interest" description="Disordered" evidence="1">
    <location>
        <begin position="515"/>
        <end position="555"/>
    </location>
</feature>
<dbReference type="InterPro" id="IPR046468">
    <property type="entry name" value="Spt20-like_SEP"/>
</dbReference>